<dbReference type="RefSeq" id="WP_352985986.1">
    <property type="nucleotide sequence ID" value="NZ_JBEQNA010000014.1"/>
</dbReference>
<dbReference type="EMBL" id="JBEQNB010000015">
    <property type="protein sequence ID" value="MES0837079.1"/>
    <property type="molecule type" value="Genomic_DNA"/>
</dbReference>
<feature type="compositionally biased region" description="Basic and acidic residues" evidence="7">
    <location>
        <begin position="270"/>
        <end position="284"/>
    </location>
</feature>
<dbReference type="Gene3D" id="1.10.510.10">
    <property type="entry name" value="Transferase(Phosphotransferase) domain 1"/>
    <property type="match status" value="1"/>
</dbReference>
<dbReference type="SUPFAM" id="SSF56112">
    <property type="entry name" value="Protein kinase-like (PK-like)"/>
    <property type="match status" value="1"/>
</dbReference>
<dbReference type="SMART" id="SM00220">
    <property type="entry name" value="S_TKc"/>
    <property type="match status" value="1"/>
</dbReference>
<keyword evidence="4" id="KW-0238">DNA-binding</keyword>
<name>A0ABV2A1N3_9ACTN</name>
<dbReference type="InterPro" id="IPR017441">
    <property type="entry name" value="Protein_kinase_ATP_BS"/>
</dbReference>
<gene>
    <name evidence="10" type="ORF">ABUK86_25100</name>
</gene>
<evidence type="ECO:0000313" key="11">
    <source>
        <dbReference type="Proteomes" id="UP001432401"/>
    </source>
</evidence>
<dbReference type="Gene3D" id="3.40.50.300">
    <property type="entry name" value="P-loop containing nucleotide triphosphate hydrolases"/>
    <property type="match status" value="1"/>
</dbReference>
<evidence type="ECO:0000256" key="6">
    <source>
        <dbReference type="PROSITE-ProRule" id="PRU10141"/>
    </source>
</evidence>
<evidence type="ECO:0000259" key="8">
    <source>
        <dbReference type="PROSITE" id="PS50011"/>
    </source>
</evidence>
<dbReference type="InterPro" id="IPR050206">
    <property type="entry name" value="FtsK/SpoIIIE/SftA"/>
</dbReference>
<dbReference type="SUPFAM" id="SSF52540">
    <property type="entry name" value="P-loop containing nucleoside triphosphate hydrolases"/>
    <property type="match status" value="1"/>
</dbReference>
<evidence type="ECO:0000256" key="1">
    <source>
        <dbReference type="ARBA" id="ARBA00006474"/>
    </source>
</evidence>
<feature type="compositionally biased region" description="Pro residues" evidence="7">
    <location>
        <begin position="290"/>
        <end position="307"/>
    </location>
</feature>
<dbReference type="InterPro" id="IPR002543">
    <property type="entry name" value="FtsK_dom"/>
</dbReference>
<feature type="binding site" evidence="6">
    <location>
        <position position="40"/>
    </location>
    <ligand>
        <name>ATP</name>
        <dbReference type="ChEBI" id="CHEBI:30616"/>
    </ligand>
</feature>
<dbReference type="InterPro" id="IPR011009">
    <property type="entry name" value="Kinase-like_dom_sf"/>
</dbReference>
<comment type="caution">
    <text evidence="10">The sequence shown here is derived from an EMBL/GenBank/DDBJ whole genome shotgun (WGS) entry which is preliminary data.</text>
</comment>
<feature type="domain" description="FtsK" evidence="9">
    <location>
        <begin position="441"/>
        <end position="641"/>
    </location>
</feature>
<dbReference type="PROSITE" id="PS00108">
    <property type="entry name" value="PROTEIN_KINASE_ST"/>
    <property type="match status" value="1"/>
</dbReference>
<feature type="compositionally biased region" description="Basic and acidic residues" evidence="7">
    <location>
        <begin position="253"/>
        <end position="263"/>
    </location>
</feature>
<protein>
    <submittedName>
        <fullName evidence="10">DNA translocase FtsK</fullName>
    </submittedName>
</protein>
<dbReference type="PANTHER" id="PTHR22683">
    <property type="entry name" value="SPORULATION PROTEIN RELATED"/>
    <property type="match status" value="1"/>
</dbReference>
<keyword evidence="3 5" id="KW-0067">ATP-binding</keyword>
<feature type="domain" description="Protein kinase" evidence="8">
    <location>
        <begin position="11"/>
        <end position="268"/>
    </location>
</feature>
<dbReference type="Gene3D" id="3.30.200.20">
    <property type="entry name" value="Phosphorylase Kinase, domain 1"/>
    <property type="match status" value="1"/>
</dbReference>
<dbReference type="Pfam" id="PF17854">
    <property type="entry name" value="FtsK_alpha"/>
    <property type="match status" value="1"/>
</dbReference>
<dbReference type="PROSITE" id="PS00107">
    <property type="entry name" value="PROTEIN_KINASE_ATP"/>
    <property type="match status" value="1"/>
</dbReference>
<evidence type="ECO:0000256" key="7">
    <source>
        <dbReference type="SAM" id="MobiDB-lite"/>
    </source>
</evidence>
<accession>A0ABV2A1N3</accession>
<evidence type="ECO:0000256" key="5">
    <source>
        <dbReference type="PROSITE-ProRule" id="PRU00289"/>
    </source>
</evidence>
<dbReference type="Pfam" id="PF01580">
    <property type="entry name" value="FtsK_SpoIIIE"/>
    <property type="match status" value="1"/>
</dbReference>
<dbReference type="Proteomes" id="UP001432401">
    <property type="component" value="Unassembled WGS sequence"/>
</dbReference>
<evidence type="ECO:0000313" key="10">
    <source>
        <dbReference type="EMBL" id="MES0837079.1"/>
    </source>
</evidence>
<dbReference type="InterPro" id="IPR027417">
    <property type="entry name" value="P-loop_NTPase"/>
</dbReference>
<sequence length="697" mass="75514">MYGGTELDGRYRLEKHLGSGGMGEVWGGLDLKLRRAVAVKLLPLRHADPSRMDRFRREAEIAAAFQDPGITVVHDTGESHGFLYVVMEKVDGEDLKRLLDRHPDGLPVEQVLDIGLQVAEALIAAHGGNVAHRDVKPSNIMLTPRGQVKICDFGVARVLEDNRGEQGTAGIGTAVYMAPEQFDGVVGIRSDLYSLGCVLYELVTGFPPFRGTPHKLMDLHRRALPASFAECRRSVPAGLEALVTDLLGKRPEERPANAEEVRDRLKRIVRGHDRGSDAVHHDSRTAMPTGPKPAVPPASEPFTPPSPRLLASGSPAKKHTPHNSHVMSTVQSVLARSNVDAHVAGCVRGPVVSRYEIRLPSPESASRVGRLVEQISVELGGVDVEFLAFVRSTSALPGGTAVGLEIINADPEIIGLGDLLRSAPAPQENSSLLYGLGRGAAGPVLVNLEETPHLLITGARGTGKSMAIRTAVTSLLVRATPEEVRLVLVDSPGGRLSVFDDVPHLLFPVTDDPARAVVALRWVEEEMERRYDDLASHGHRTVHGYNVAVREGRTPPPARSLGTRTPHPSIVVFVDEVTVLTDRRREETEHSIGSLARLARAVGIHLVLATREVHTGALTERVHADIPSRLTFRTTSVEGGEVTVDDGRTTRLRGSGDALFLPRGAKRPTRLRTSLVSQGDLTSVVDHWRRPGHRPGR</sequence>
<dbReference type="InterPro" id="IPR003593">
    <property type="entry name" value="AAA+_ATPase"/>
</dbReference>
<dbReference type="Gene3D" id="3.30.980.40">
    <property type="match status" value="1"/>
</dbReference>
<dbReference type="PROSITE" id="PS50901">
    <property type="entry name" value="FTSK"/>
    <property type="match status" value="1"/>
</dbReference>
<proteinExistence type="inferred from homology"/>
<dbReference type="PROSITE" id="PS50011">
    <property type="entry name" value="PROTEIN_KINASE_DOM"/>
    <property type="match status" value="1"/>
</dbReference>
<keyword evidence="11" id="KW-1185">Reference proteome</keyword>
<evidence type="ECO:0000259" key="9">
    <source>
        <dbReference type="PROSITE" id="PS50901"/>
    </source>
</evidence>
<feature type="region of interest" description="Disordered" evidence="7">
    <location>
        <begin position="253"/>
        <end position="327"/>
    </location>
</feature>
<dbReference type="CDD" id="cd14014">
    <property type="entry name" value="STKc_PknB_like"/>
    <property type="match status" value="1"/>
</dbReference>
<feature type="binding site" evidence="5">
    <location>
        <begin position="458"/>
        <end position="465"/>
    </location>
    <ligand>
        <name>ATP</name>
        <dbReference type="ChEBI" id="CHEBI:30616"/>
    </ligand>
</feature>
<keyword evidence="2 5" id="KW-0547">Nucleotide-binding</keyword>
<dbReference type="PANTHER" id="PTHR22683:SF41">
    <property type="entry name" value="DNA TRANSLOCASE FTSK"/>
    <property type="match status" value="1"/>
</dbReference>
<reference evidence="10 11" key="1">
    <citation type="submission" date="2024-06" db="EMBL/GenBank/DDBJ databases">
        <authorList>
            <person name="Bataeva Y.V."/>
            <person name="Grigorian L.N."/>
            <person name="Solomentsev V.I."/>
        </authorList>
    </citation>
    <scope>NUCLEOTIDE SEQUENCE [LARGE SCALE GENOMIC DNA]</scope>
    <source>
        <strain evidence="11">SCPM-O-B-12605 (RCAM04882)</strain>
    </source>
</reference>
<evidence type="ECO:0000256" key="4">
    <source>
        <dbReference type="ARBA" id="ARBA00023125"/>
    </source>
</evidence>
<dbReference type="InterPro" id="IPR041027">
    <property type="entry name" value="FtsK_alpha"/>
</dbReference>
<dbReference type="Pfam" id="PF00069">
    <property type="entry name" value="Pkinase"/>
    <property type="match status" value="1"/>
</dbReference>
<dbReference type="InterPro" id="IPR008271">
    <property type="entry name" value="Ser/Thr_kinase_AS"/>
</dbReference>
<dbReference type="InterPro" id="IPR000719">
    <property type="entry name" value="Prot_kinase_dom"/>
</dbReference>
<evidence type="ECO:0000256" key="2">
    <source>
        <dbReference type="ARBA" id="ARBA00022741"/>
    </source>
</evidence>
<organism evidence="10 11">
    <name type="scientific">Nocardiopsis tropica</name>
    <dbReference type="NCBI Taxonomy" id="109330"/>
    <lineage>
        <taxon>Bacteria</taxon>
        <taxon>Bacillati</taxon>
        <taxon>Actinomycetota</taxon>
        <taxon>Actinomycetes</taxon>
        <taxon>Streptosporangiales</taxon>
        <taxon>Nocardiopsidaceae</taxon>
        <taxon>Nocardiopsis</taxon>
    </lineage>
</organism>
<comment type="similarity">
    <text evidence="1">Belongs to the FtsK/SpoIIIE/SftA family.</text>
</comment>
<dbReference type="SMART" id="SM00382">
    <property type="entry name" value="AAA"/>
    <property type="match status" value="1"/>
</dbReference>
<evidence type="ECO:0000256" key="3">
    <source>
        <dbReference type="ARBA" id="ARBA00022840"/>
    </source>
</evidence>